<keyword evidence="1 4" id="KW-0349">Heme</keyword>
<dbReference type="InterPro" id="IPR036909">
    <property type="entry name" value="Cyt_c-like_dom_sf"/>
</dbReference>
<evidence type="ECO:0000256" key="4">
    <source>
        <dbReference type="PROSITE-ProRule" id="PRU00433"/>
    </source>
</evidence>
<dbReference type="Gene3D" id="1.10.760.10">
    <property type="entry name" value="Cytochrome c-like domain"/>
    <property type="match status" value="1"/>
</dbReference>
<comment type="caution">
    <text evidence="6">The sequence shown here is derived from an EMBL/GenBank/DDBJ whole genome shotgun (WGS) entry which is preliminary data.</text>
</comment>
<dbReference type="PANTHER" id="PTHR30600">
    <property type="entry name" value="CYTOCHROME C PEROXIDASE-RELATED"/>
    <property type="match status" value="1"/>
</dbReference>
<dbReference type="AlphaFoldDB" id="A0A5C6RIU5"/>
<evidence type="ECO:0000259" key="5">
    <source>
        <dbReference type="PROSITE" id="PS51007"/>
    </source>
</evidence>
<feature type="domain" description="Cytochrome c" evidence="5">
    <location>
        <begin position="99"/>
        <end position="175"/>
    </location>
</feature>
<dbReference type="EMBL" id="VOOR01000038">
    <property type="protein sequence ID" value="TXB62043.1"/>
    <property type="molecule type" value="Genomic_DNA"/>
</dbReference>
<dbReference type="PROSITE" id="PS51257">
    <property type="entry name" value="PROKAR_LIPOPROTEIN"/>
    <property type="match status" value="1"/>
</dbReference>
<keyword evidence="2 4" id="KW-0479">Metal-binding</keyword>
<dbReference type="PANTHER" id="PTHR30600:SF9">
    <property type="entry name" value="BLR7738 PROTEIN"/>
    <property type="match status" value="1"/>
</dbReference>
<name>A0A5C6RIU5_9BACT</name>
<protein>
    <submittedName>
        <fullName evidence="6">C-type cytochrome</fullName>
    </submittedName>
</protein>
<dbReference type="GO" id="GO:0004130">
    <property type="term" value="F:cytochrome-c peroxidase activity"/>
    <property type="evidence" value="ECO:0007669"/>
    <property type="project" value="TreeGrafter"/>
</dbReference>
<evidence type="ECO:0000256" key="3">
    <source>
        <dbReference type="ARBA" id="ARBA00023004"/>
    </source>
</evidence>
<dbReference type="PROSITE" id="PS51007">
    <property type="entry name" value="CYTC"/>
    <property type="match status" value="2"/>
</dbReference>
<dbReference type="GO" id="GO:0020037">
    <property type="term" value="F:heme binding"/>
    <property type="evidence" value="ECO:0007669"/>
    <property type="project" value="InterPro"/>
</dbReference>
<evidence type="ECO:0000313" key="6">
    <source>
        <dbReference type="EMBL" id="TXB62043.1"/>
    </source>
</evidence>
<dbReference type="RefSeq" id="WP_147168551.1">
    <property type="nucleotide sequence ID" value="NZ_VOOR01000038.1"/>
</dbReference>
<keyword evidence="3 4" id="KW-0408">Iron</keyword>
<dbReference type="InterPro" id="IPR009056">
    <property type="entry name" value="Cyt_c-like_dom"/>
</dbReference>
<dbReference type="GO" id="GO:0009055">
    <property type="term" value="F:electron transfer activity"/>
    <property type="evidence" value="ECO:0007669"/>
    <property type="project" value="InterPro"/>
</dbReference>
<dbReference type="InterPro" id="IPR051395">
    <property type="entry name" value="Cytochrome_c_Peroxidase/MauG"/>
</dbReference>
<dbReference type="GO" id="GO:0046872">
    <property type="term" value="F:metal ion binding"/>
    <property type="evidence" value="ECO:0007669"/>
    <property type="project" value="UniProtKB-KW"/>
</dbReference>
<proteinExistence type="predicted"/>
<gene>
    <name evidence="6" type="ORF">FRY97_15900</name>
</gene>
<feature type="domain" description="Cytochrome c" evidence="5">
    <location>
        <begin position="292"/>
        <end position="466"/>
    </location>
</feature>
<dbReference type="Proteomes" id="UP000321580">
    <property type="component" value="Unassembled WGS sequence"/>
</dbReference>
<dbReference type="Pfam" id="PF21419">
    <property type="entry name" value="RoxA-like_Cyt-c"/>
    <property type="match status" value="1"/>
</dbReference>
<keyword evidence="7" id="KW-1185">Reference proteome</keyword>
<accession>A0A5C6RIU5</accession>
<organism evidence="6 7">
    <name type="scientific">Phaeodactylibacter luteus</name>
    <dbReference type="NCBI Taxonomy" id="1564516"/>
    <lineage>
        <taxon>Bacteria</taxon>
        <taxon>Pseudomonadati</taxon>
        <taxon>Bacteroidota</taxon>
        <taxon>Saprospiria</taxon>
        <taxon>Saprospirales</taxon>
        <taxon>Haliscomenobacteraceae</taxon>
        <taxon>Phaeodactylibacter</taxon>
    </lineage>
</organism>
<evidence type="ECO:0000256" key="1">
    <source>
        <dbReference type="ARBA" id="ARBA00022617"/>
    </source>
</evidence>
<sequence length="466" mass="51551">MRTLLTAALLLLILFACQRYRELPGTRTDDSWKVKRIAASAQQTGGDPEAGYAFIGSGAYIGSGVPYDFFKKRLPNKPDSVLLREGRNGSLPYALSVFPAAENGVPVLSGNCFTCHAGRINGELLPGLGNSYSAFQKSFKPLAKAMKVGMSLKYKKSDPEWEAYEDFARYFAAMAPYIQTNQPGANPAFRLAEACMRQRDPVDLTWKEAPNYPMMAYTIATDVPPLWHVKKKNALYYNGIGRGDFTKLLFQASVLGIPDSTAARQAIIGFKDVLAWLQELEPPPYPGPIDAPLAAQGRALFEEHCSGCHGTYGAVETYPNKLISLSLVGTDPMYANYAFNSGIVEWYNSSWFAQSAPRSYFQPELGYMAPPLDGIWATAPYLHNGSVPTVDALLNSKARPVLWERTGDSHDYDHNALGWRYTSPKEAKGEWAFDTRLPGYSNQGHTFGDELSPRERSAVIEYLKTL</sequence>
<reference evidence="6 7" key="1">
    <citation type="submission" date="2019-08" db="EMBL/GenBank/DDBJ databases">
        <title>Genome of Phaeodactylibacter luteus.</title>
        <authorList>
            <person name="Bowman J.P."/>
        </authorList>
    </citation>
    <scope>NUCLEOTIDE SEQUENCE [LARGE SCALE GENOMIC DNA]</scope>
    <source>
        <strain evidence="6 7">KCTC 42180</strain>
    </source>
</reference>
<dbReference type="OrthoDB" id="9805202at2"/>
<evidence type="ECO:0000313" key="7">
    <source>
        <dbReference type="Proteomes" id="UP000321580"/>
    </source>
</evidence>
<evidence type="ECO:0000256" key="2">
    <source>
        <dbReference type="ARBA" id="ARBA00022723"/>
    </source>
</evidence>
<dbReference type="SUPFAM" id="SSF46626">
    <property type="entry name" value="Cytochrome c"/>
    <property type="match status" value="1"/>
</dbReference>